<reference evidence="2" key="1">
    <citation type="journal article" date="2014" name="Front. Microbiol.">
        <title>High frequency of phylogenetically diverse reductive dehalogenase-homologous genes in deep subseafloor sedimentary metagenomes.</title>
        <authorList>
            <person name="Kawai M."/>
            <person name="Futagami T."/>
            <person name="Toyoda A."/>
            <person name="Takaki Y."/>
            <person name="Nishi S."/>
            <person name="Hori S."/>
            <person name="Arai W."/>
            <person name="Tsubouchi T."/>
            <person name="Morono Y."/>
            <person name="Uchiyama I."/>
            <person name="Ito T."/>
            <person name="Fujiyama A."/>
            <person name="Inagaki F."/>
            <person name="Takami H."/>
        </authorList>
    </citation>
    <scope>NUCLEOTIDE SEQUENCE</scope>
    <source>
        <strain evidence="2">Expedition CK06-06</strain>
    </source>
</reference>
<dbReference type="GO" id="GO:0019262">
    <property type="term" value="P:N-acetylneuraminate catabolic process"/>
    <property type="evidence" value="ECO:0007669"/>
    <property type="project" value="TreeGrafter"/>
</dbReference>
<dbReference type="InterPro" id="IPR004547">
    <property type="entry name" value="Glucosamine6P_isomerase"/>
</dbReference>
<dbReference type="Gene3D" id="3.40.50.1360">
    <property type="match status" value="1"/>
</dbReference>
<name>X0S831_9ZZZZ</name>
<dbReference type="InterPro" id="IPR018321">
    <property type="entry name" value="Glucosamine6P_isomerase_CS"/>
</dbReference>
<proteinExistence type="predicted"/>
<dbReference type="AlphaFoldDB" id="X0S831"/>
<dbReference type="GO" id="GO:0005975">
    <property type="term" value="P:carbohydrate metabolic process"/>
    <property type="evidence" value="ECO:0007669"/>
    <property type="project" value="InterPro"/>
</dbReference>
<dbReference type="PANTHER" id="PTHR11280">
    <property type="entry name" value="GLUCOSAMINE-6-PHOSPHATE ISOMERASE"/>
    <property type="match status" value="1"/>
</dbReference>
<dbReference type="GO" id="GO:0004342">
    <property type="term" value="F:glucosamine-6-phosphate deaminase activity"/>
    <property type="evidence" value="ECO:0007669"/>
    <property type="project" value="InterPro"/>
</dbReference>
<dbReference type="EMBL" id="BARS01003994">
    <property type="protein sequence ID" value="GAF71371.1"/>
    <property type="molecule type" value="Genomic_DNA"/>
</dbReference>
<feature type="domain" description="Glucosamine/galactosamine-6-phosphate isomerase" evidence="1">
    <location>
        <begin position="1"/>
        <end position="151"/>
    </location>
</feature>
<dbReference type="SUPFAM" id="SSF100950">
    <property type="entry name" value="NagB/RpiA/CoA transferase-like"/>
    <property type="match status" value="1"/>
</dbReference>
<gene>
    <name evidence="2" type="ORF">S01H1_07779</name>
</gene>
<dbReference type="Pfam" id="PF01182">
    <property type="entry name" value="Glucosamine_iso"/>
    <property type="match status" value="1"/>
</dbReference>
<dbReference type="PROSITE" id="PS01161">
    <property type="entry name" value="GLC_GALNAC_ISOMERASE"/>
    <property type="match status" value="1"/>
</dbReference>
<dbReference type="CDD" id="cd01399">
    <property type="entry name" value="GlcN6P_deaminase"/>
    <property type="match status" value="1"/>
</dbReference>
<feature type="non-terminal residue" evidence="2">
    <location>
        <position position="1"/>
    </location>
</feature>
<sequence>HPASFRKYLKERFVDRVGKLKNIYFVNGEPEDPSAECRRLGQIISEHPVDVAFVGIGENGHLAFNDPPADFETEEPYIVVALDEACRKQQLGEGWFGSLEEVPARAISMSIKQILKSRSIINTVPDSRKAEAVKSALEGEITPLCPSSILQRHPDCSVFLDESSASLLSKRG</sequence>
<organism evidence="2">
    <name type="scientific">marine sediment metagenome</name>
    <dbReference type="NCBI Taxonomy" id="412755"/>
    <lineage>
        <taxon>unclassified sequences</taxon>
        <taxon>metagenomes</taxon>
        <taxon>ecological metagenomes</taxon>
    </lineage>
</organism>
<dbReference type="GO" id="GO:0042802">
    <property type="term" value="F:identical protein binding"/>
    <property type="evidence" value="ECO:0007669"/>
    <property type="project" value="TreeGrafter"/>
</dbReference>
<protein>
    <recommendedName>
        <fullName evidence="1">Glucosamine/galactosamine-6-phosphate isomerase domain-containing protein</fullName>
    </recommendedName>
</protein>
<dbReference type="InterPro" id="IPR037171">
    <property type="entry name" value="NagB/RpiA_transferase-like"/>
</dbReference>
<evidence type="ECO:0000313" key="2">
    <source>
        <dbReference type="EMBL" id="GAF71371.1"/>
    </source>
</evidence>
<comment type="caution">
    <text evidence="2">The sequence shown here is derived from an EMBL/GenBank/DDBJ whole genome shotgun (WGS) entry which is preliminary data.</text>
</comment>
<evidence type="ECO:0000259" key="1">
    <source>
        <dbReference type="Pfam" id="PF01182"/>
    </source>
</evidence>
<dbReference type="GO" id="GO:0006046">
    <property type="term" value="P:N-acetylglucosamine catabolic process"/>
    <property type="evidence" value="ECO:0007669"/>
    <property type="project" value="TreeGrafter"/>
</dbReference>
<dbReference type="GO" id="GO:0006043">
    <property type="term" value="P:glucosamine catabolic process"/>
    <property type="evidence" value="ECO:0007669"/>
    <property type="project" value="TreeGrafter"/>
</dbReference>
<dbReference type="GO" id="GO:0005737">
    <property type="term" value="C:cytoplasm"/>
    <property type="evidence" value="ECO:0007669"/>
    <property type="project" value="TreeGrafter"/>
</dbReference>
<accession>X0S831</accession>
<dbReference type="PANTHER" id="PTHR11280:SF6">
    <property type="entry name" value="GLUCOSAMINE-6-PHOSPHATE ISOMERASE NAGB"/>
    <property type="match status" value="1"/>
</dbReference>
<dbReference type="InterPro" id="IPR006148">
    <property type="entry name" value="Glc/Gal-6P_isomerase"/>
</dbReference>